<protein>
    <submittedName>
        <fullName evidence="2">Uncharacterized protein</fullName>
    </submittedName>
</protein>
<evidence type="ECO:0000256" key="1">
    <source>
        <dbReference type="SAM" id="SignalP"/>
    </source>
</evidence>
<proteinExistence type="predicted"/>
<dbReference type="EMBL" id="VZAD01000093">
    <property type="protein sequence ID" value="MQP12727.1"/>
    <property type="molecule type" value="Genomic_DNA"/>
</dbReference>
<gene>
    <name evidence="2" type="ORF">F7D20_12350</name>
</gene>
<comment type="caution">
    <text evidence="2">The sequence shown here is derived from an EMBL/GenBank/DDBJ whole genome shotgun (WGS) entry which is preliminary data.</text>
</comment>
<dbReference type="AlphaFoldDB" id="A0A6A7WE16"/>
<keyword evidence="3" id="KW-1185">Reference proteome</keyword>
<feature type="signal peptide" evidence="1">
    <location>
        <begin position="1"/>
        <end position="23"/>
    </location>
</feature>
<evidence type="ECO:0000313" key="2">
    <source>
        <dbReference type="EMBL" id="MQP12727.1"/>
    </source>
</evidence>
<organism evidence="2 3">
    <name type="scientific">Segatella copri</name>
    <dbReference type="NCBI Taxonomy" id="165179"/>
    <lineage>
        <taxon>Bacteria</taxon>
        <taxon>Pseudomonadati</taxon>
        <taxon>Bacteroidota</taxon>
        <taxon>Bacteroidia</taxon>
        <taxon>Bacteroidales</taxon>
        <taxon>Prevotellaceae</taxon>
        <taxon>Segatella</taxon>
    </lineage>
</organism>
<dbReference type="PROSITE" id="PS51257">
    <property type="entry name" value="PROKAR_LIPOPROTEIN"/>
    <property type="match status" value="1"/>
</dbReference>
<evidence type="ECO:0000313" key="3">
    <source>
        <dbReference type="Proteomes" id="UP000384372"/>
    </source>
</evidence>
<name>A0A6A7WE16_9BACT</name>
<dbReference type="Proteomes" id="UP000384372">
    <property type="component" value="Unassembled WGS sequence"/>
</dbReference>
<keyword evidence="1" id="KW-0732">Signal</keyword>
<reference evidence="2 3" key="1">
    <citation type="submission" date="2019-09" db="EMBL/GenBank/DDBJ databases">
        <title>Distinct polysaccharide growth profiles of human intestinal Prevotella copri isolates.</title>
        <authorList>
            <person name="Fehlner-Peach H."/>
            <person name="Magnabosco C."/>
            <person name="Raghavan V."/>
            <person name="Scher J.U."/>
            <person name="Tett A."/>
            <person name="Cox L.M."/>
            <person name="Gottsegen C."/>
            <person name="Watters A."/>
            <person name="Wiltshire- Gordon J.D."/>
            <person name="Segata N."/>
            <person name="Bonneau R."/>
            <person name="Littman D.R."/>
        </authorList>
    </citation>
    <scope>NUCLEOTIDE SEQUENCE [LARGE SCALE GENOMIC DNA]</scope>
    <source>
        <strain evidence="3">iAQ1173</strain>
    </source>
</reference>
<dbReference type="OrthoDB" id="1065092at2"/>
<accession>A0A6A7WE16</accession>
<sequence length="236" mass="25636">MKSLKKIGLLALTLAACATGAQAQDKIEANVAADVVSQYIWRGQELGQVSLQPTLGLSWKGLSLTAWGSVGLSKWEDTKEFDLTLAYQTGGFHIGVTDYYFDTEGERYFLYDAHKTAHTFEANVGYDFGPVALNWYTNFAGHDGLNKDGDRAYSSYVEATVPFRLAGLDWQGTLGAVPYATDYYADASGFAVTNVAVKATKDLKITDSFSVPVFAQVAANPSSQKAYFVVGFTLQP</sequence>
<feature type="chain" id="PRO_5025499673" evidence="1">
    <location>
        <begin position="24"/>
        <end position="236"/>
    </location>
</feature>